<dbReference type="PANTHER" id="PTHR46554">
    <property type="entry name" value="MEDIATOR OF RNA POLYMERASE II TRANSCRIPTION SUBUNIT 26A-RELATED"/>
    <property type="match status" value="1"/>
</dbReference>
<feature type="domain" description="TFIIS N-terminal" evidence="6">
    <location>
        <begin position="116"/>
        <end position="191"/>
    </location>
</feature>
<dbReference type="SUPFAM" id="SSF47676">
    <property type="entry name" value="Conserved domain common to transcription factors TFIIS, elongin A, CRSP70"/>
    <property type="match status" value="1"/>
</dbReference>
<dbReference type="GO" id="GO:0005634">
    <property type="term" value="C:nucleus"/>
    <property type="evidence" value="ECO:0007669"/>
    <property type="project" value="UniProtKB-SubCell"/>
</dbReference>
<feature type="region of interest" description="Disordered" evidence="5">
    <location>
        <begin position="239"/>
        <end position="260"/>
    </location>
</feature>
<evidence type="ECO:0000256" key="5">
    <source>
        <dbReference type="SAM" id="MobiDB-lite"/>
    </source>
</evidence>
<accession>A0A0E0NVG1</accession>
<evidence type="ECO:0000256" key="4">
    <source>
        <dbReference type="SAM" id="Coils"/>
    </source>
</evidence>
<dbReference type="Gramene" id="ORUFI03G19130.2">
    <property type="protein sequence ID" value="ORUFI03G19130.2"/>
    <property type="gene ID" value="ORUFI03G19130"/>
</dbReference>
<evidence type="ECO:0000256" key="2">
    <source>
        <dbReference type="ARBA" id="ARBA00023242"/>
    </source>
</evidence>
<feature type="region of interest" description="Disordered" evidence="5">
    <location>
        <begin position="273"/>
        <end position="353"/>
    </location>
</feature>
<feature type="region of interest" description="Disordered" evidence="5">
    <location>
        <begin position="63"/>
        <end position="89"/>
    </location>
</feature>
<dbReference type="Proteomes" id="UP000008022">
    <property type="component" value="Unassembled WGS sequence"/>
</dbReference>
<evidence type="ECO:0000259" key="6">
    <source>
        <dbReference type="PROSITE" id="PS51319"/>
    </source>
</evidence>
<dbReference type="InterPro" id="IPR035441">
    <property type="entry name" value="TFIIS/LEDGF_dom_sf"/>
</dbReference>
<dbReference type="SMART" id="SM00509">
    <property type="entry name" value="TFS2N"/>
    <property type="match status" value="1"/>
</dbReference>
<feature type="coiled-coil region" evidence="4">
    <location>
        <begin position="122"/>
        <end position="149"/>
    </location>
</feature>
<keyword evidence="4" id="KW-0175">Coiled coil</keyword>
<evidence type="ECO:0000256" key="1">
    <source>
        <dbReference type="ARBA" id="ARBA00004123"/>
    </source>
</evidence>
<protein>
    <recommendedName>
        <fullName evidence="6">TFIIS N-terminal domain-containing protein</fullName>
    </recommendedName>
</protein>
<feature type="compositionally biased region" description="Basic and acidic residues" evidence="5">
    <location>
        <begin position="314"/>
        <end position="327"/>
    </location>
</feature>
<organism evidence="7 8">
    <name type="scientific">Oryza rufipogon</name>
    <name type="common">Brownbeard rice</name>
    <name type="synonym">Asian wild rice</name>
    <dbReference type="NCBI Taxonomy" id="4529"/>
    <lineage>
        <taxon>Eukaryota</taxon>
        <taxon>Viridiplantae</taxon>
        <taxon>Streptophyta</taxon>
        <taxon>Embryophyta</taxon>
        <taxon>Tracheophyta</taxon>
        <taxon>Spermatophyta</taxon>
        <taxon>Magnoliopsida</taxon>
        <taxon>Liliopsida</taxon>
        <taxon>Poales</taxon>
        <taxon>Poaceae</taxon>
        <taxon>BOP clade</taxon>
        <taxon>Oryzoideae</taxon>
        <taxon>Oryzeae</taxon>
        <taxon>Oryzinae</taxon>
        <taxon>Oryza</taxon>
    </lineage>
</organism>
<dbReference type="PROSITE" id="PS51319">
    <property type="entry name" value="TFIIS_N"/>
    <property type="match status" value="1"/>
</dbReference>
<feature type="compositionally biased region" description="Polar residues" evidence="5">
    <location>
        <begin position="275"/>
        <end position="296"/>
    </location>
</feature>
<dbReference type="InterPro" id="IPR017923">
    <property type="entry name" value="TFIIS_N"/>
</dbReference>
<dbReference type="Pfam" id="PF08711">
    <property type="entry name" value="Med26"/>
    <property type="match status" value="1"/>
</dbReference>
<feature type="region of interest" description="Disordered" evidence="5">
    <location>
        <begin position="375"/>
        <end position="422"/>
    </location>
</feature>
<keyword evidence="2 3" id="KW-0539">Nucleus</keyword>
<dbReference type="EnsemblPlants" id="ORUFI03G19130.2">
    <property type="protein sequence ID" value="ORUFI03G19130.2"/>
    <property type="gene ID" value="ORUFI03G19130"/>
</dbReference>
<comment type="subcellular location">
    <subcellularLocation>
        <location evidence="1 3">Nucleus</location>
    </subcellularLocation>
</comment>
<sequence>MAAPPTPSPSLDYWRGFFSGARASIFDAIDAAIRVAAADHPDALRARRDGIAERLYTALVVLPPPPPAARAPGPPGGRRRRGGGDAGGPAAVVTDDDDGAAAAVAPRGDCHDRVAAEAFRVKAALSNAQEKTEAELLELLRALQQLEFTVDAIRVTEIGTAVKPLRKHGSKQIRQLVRSLIDGWKAVVNDWVNNGGAIVDHTPQSMDGSCLEQEEGGLPSPPMDEAAFFATPYIRTNGEESAQQHYPANQEPAKKQLPMGQRYDPEQNWKLDQSAMRQSQPYEPSNWQKKQQSVTGARQRPSAAAHGPWTPQKMHLEPKFSEMRPKQQPDTSVAQRRPKPTMADQLSSQVDQNSVQVNAKLEATKRMLQEGYQEFNNAKKQRTIQVVDPQDLPKQRNRNLQPSCKPRNSSSNSLRNRLGIRR</sequence>
<feature type="compositionally biased region" description="Pro residues" evidence="5">
    <location>
        <begin position="63"/>
        <end position="75"/>
    </location>
</feature>
<feature type="compositionally biased region" description="Polar residues" evidence="5">
    <location>
        <begin position="344"/>
        <end position="353"/>
    </location>
</feature>
<name>A0A0E0NVG1_ORYRU</name>
<dbReference type="PANTHER" id="PTHR46554:SF1">
    <property type="entry name" value="MEDIATOR OF RNA POLYMERASE II TRANSCRIPTION SUBUNIT 26B-RELATED"/>
    <property type="match status" value="1"/>
</dbReference>
<reference evidence="8" key="1">
    <citation type="submission" date="2013-06" db="EMBL/GenBank/DDBJ databases">
        <authorList>
            <person name="Zhao Q."/>
        </authorList>
    </citation>
    <scope>NUCLEOTIDE SEQUENCE</scope>
    <source>
        <strain evidence="8">cv. W1943</strain>
    </source>
</reference>
<reference evidence="7" key="2">
    <citation type="submission" date="2015-06" db="UniProtKB">
        <authorList>
            <consortium name="EnsemblPlants"/>
        </authorList>
    </citation>
    <scope>IDENTIFICATION</scope>
</reference>
<dbReference type="AlphaFoldDB" id="A0A0E0NVG1"/>
<evidence type="ECO:0000313" key="7">
    <source>
        <dbReference type="EnsemblPlants" id="ORUFI03G19130.2"/>
    </source>
</evidence>
<dbReference type="InterPro" id="IPR003617">
    <property type="entry name" value="TFIIS/CRSP70_N_sub"/>
</dbReference>
<evidence type="ECO:0000256" key="3">
    <source>
        <dbReference type="PROSITE-ProRule" id="PRU00649"/>
    </source>
</evidence>
<proteinExistence type="predicted"/>
<feature type="compositionally biased region" description="Low complexity" evidence="5">
    <location>
        <begin position="407"/>
        <end position="422"/>
    </location>
</feature>
<evidence type="ECO:0000313" key="8">
    <source>
        <dbReference type="Proteomes" id="UP000008022"/>
    </source>
</evidence>
<dbReference type="Gene3D" id="1.20.930.10">
    <property type="entry name" value="Conserved domain common to transcription factors TFIIS, elongin A, CRSP70"/>
    <property type="match status" value="1"/>
</dbReference>
<keyword evidence="8" id="KW-1185">Reference proteome</keyword>